<protein>
    <recommendedName>
        <fullName evidence="4">Xylanolytic transcriptional activator regulatory domain-containing protein</fullName>
    </recommendedName>
</protein>
<dbReference type="Pfam" id="PF04082">
    <property type="entry name" value="Fungal_trans"/>
    <property type="match status" value="1"/>
</dbReference>
<evidence type="ECO:0000259" key="4">
    <source>
        <dbReference type="SMART" id="SM00906"/>
    </source>
</evidence>
<evidence type="ECO:0000313" key="6">
    <source>
        <dbReference type="Proteomes" id="UP001583172"/>
    </source>
</evidence>
<feature type="region of interest" description="Disordered" evidence="2">
    <location>
        <begin position="1"/>
        <end position="44"/>
    </location>
</feature>
<keyword evidence="1" id="KW-0539">Nucleus</keyword>
<keyword evidence="3" id="KW-0812">Transmembrane</keyword>
<sequence length="614" mass="67625">MSGGQSPPVTVSNSTASSPAAPQITQRAHGHRGAALPEATGSVAEGESSLTAQSVFANDLLKKVVSNNTRPEMHQRIEALSSMVESLKKQPVAQEMTYPHAKPVSQSVPIGCELPPIEKTLEVLQLSKSCGSIWVAWVLELFRLNLNKFPVTCLAAYMDSGSEYNAANFITVNFGLHYLFSIASCLLEDKRDEYSALSRLCAENLETALSALPLHLPASDEVILALTLGAFYSIELCKPALSWTLSSKASELCQSLGYHRIATFKNEPSDVAEGRQFLFWAVYAVDKSLSLRLGRSSSIQDHDITIPKPESIGAVQNPGASFFDLWVRASNIQGQIYELLYCPHALAQPEDVRRFRAQQLVSSLDEVDKMTVEATAQCDKHSKSVIGDDLTEFFVLSDEVLRLSTRTLIYRSCPNPPGSPTTFTPECIRTARATLARHQQCMAIVDRSLGELYSIYMNWTILFAPFVPFIVVFCHVIETQDRADLARLEAFVASLQPYPSGTDGVERLRRLFQVLYNVASQYMESQARAGQDDLGVDTCLAALGFPSSHAPPGQQDAEYASSMQGSSGSVFQRGVNPVIWMGNGMELEDWFYNNEQMMSLLEDGFLEEGRWAPS</sequence>
<evidence type="ECO:0000256" key="1">
    <source>
        <dbReference type="ARBA" id="ARBA00023242"/>
    </source>
</evidence>
<organism evidence="5 6">
    <name type="scientific">Humicola insolens</name>
    <name type="common">Soft-rot fungus</name>
    <dbReference type="NCBI Taxonomy" id="85995"/>
    <lineage>
        <taxon>Eukaryota</taxon>
        <taxon>Fungi</taxon>
        <taxon>Dikarya</taxon>
        <taxon>Ascomycota</taxon>
        <taxon>Pezizomycotina</taxon>
        <taxon>Sordariomycetes</taxon>
        <taxon>Sordariomycetidae</taxon>
        <taxon>Sordariales</taxon>
        <taxon>Chaetomiaceae</taxon>
        <taxon>Mycothermus</taxon>
    </lineage>
</organism>
<evidence type="ECO:0000313" key="5">
    <source>
        <dbReference type="EMBL" id="KAL1836185.1"/>
    </source>
</evidence>
<keyword evidence="3" id="KW-0472">Membrane</keyword>
<feature type="compositionally biased region" description="Polar residues" evidence="2">
    <location>
        <begin position="1"/>
        <end position="26"/>
    </location>
</feature>
<dbReference type="InterPro" id="IPR050987">
    <property type="entry name" value="AtrR-like"/>
</dbReference>
<reference evidence="5 6" key="1">
    <citation type="journal article" date="2024" name="Commun. Biol.">
        <title>Comparative genomic analysis of thermophilic fungi reveals convergent evolutionary adaptations and gene losses.</title>
        <authorList>
            <person name="Steindorff A.S."/>
            <person name="Aguilar-Pontes M.V."/>
            <person name="Robinson A.J."/>
            <person name="Andreopoulos B."/>
            <person name="LaButti K."/>
            <person name="Kuo A."/>
            <person name="Mondo S."/>
            <person name="Riley R."/>
            <person name="Otillar R."/>
            <person name="Haridas S."/>
            <person name="Lipzen A."/>
            <person name="Grimwood J."/>
            <person name="Schmutz J."/>
            <person name="Clum A."/>
            <person name="Reid I.D."/>
            <person name="Moisan M.C."/>
            <person name="Butler G."/>
            <person name="Nguyen T.T.M."/>
            <person name="Dewar K."/>
            <person name="Conant G."/>
            <person name="Drula E."/>
            <person name="Henrissat B."/>
            <person name="Hansel C."/>
            <person name="Singer S."/>
            <person name="Hutchinson M.I."/>
            <person name="de Vries R.P."/>
            <person name="Natvig D.O."/>
            <person name="Powell A.J."/>
            <person name="Tsang A."/>
            <person name="Grigoriev I.V."/>
        </authorList>
    </citation>
    <scope>NUCLEOTIDE SEQUENCE [LARGE SCALE GENOMIC DNA]</scope>
    <source>
        <strain evidence="5 6">CBS 620.91</strain>
    </source>
</reference>
<keyword evidence="6" id="KW-1185">Reference proteome</keyword>
<dbReference type="PANTHER" id="PTHR46910:SF5">
    <property type="entry name" value="ZN(II)2CYS6 TRANSCRIPTION FACTOR (EUROFUNG)"/>
    <property type="match status" value="1"/>
</dbReference>
<evidence type="ECO:0000256" key="2">
    <source>
        <dbReference type="SAM" id="MobiDB-lite"/>
    </source>
</evidence>
<evidence type="ECO:0000256" key="3">
    <source>
        <dbReference type="SAM" id="Phobius"/>
    </source>
</evidence>
<name>A0ABR3V3K4_HUMIN</name>
<dbReference type="SMART" id="SM00906">
    <property type="entry name" value="Fungal_trans"/>
    <property type="match status" value="1"/>
</dbReference>
<dbReference type="EMBL" id="JAZGSY010000450">
    <property type="protein sequence ID" value="KAL1836185.1"/>
    <property type="molecule type" value="Genomic_DNA"/>
</dbReference>
<dbReference type="InterPro" id="IPR007219">
    <property type="entry name" value="XnlR_reg_dom"/>
</dbReference>
<feature type="transmembrane region" description="Helical" evidence="3">
    <location>
        <begin position="456"/>
        <end position="477"/>
    </location>
</feature>
<accession>A0ABR3V3K4</accession>
<dbReference type="Proteomes" id="UP001583172">
    <property type="component" value="Unassembled WGS sequence"/>
</dbReference>
<keyword evidence="3" id="KW-1133">Transmembrane helix</keyword>
<proteinExistence type="predicted"/>
<dbReference type="CDD" id="cd12148">
    <property type="entry name" value="fungal_TF_MHR"/>
    <property type="match status" value="1"/>
</dbReference>
<feature type="domain" description="Xylanolytic transcriptional activator regulatory" evidence="4">
    <location>
        <begin position="242"/>
        <end position="315"/>
    </location>
</feature>
<comment type="caution">
    <text evidence="5">The sequence shown here is derived from an EMBL/GenBank/DDBJ whole genome shotgun (WGS) entry which is preliminary data.</text>
</comment>
<gene>
    <name evidence="5" type="ORF">VTJ49DRAFT_5466</name>
</gene>
<dbReference type="PANTHER" id="PTHR46910">
    <property type="entry name" value="TRANSCRIPTION FACTOR PDR1"/>
    <property type="match status" value="1"/>
</dbReference>